<dbReference type="InterPro" id="IPR021916">
    <property type="entry name" value="DUF3527"/>
</dbReference>
<feature type="compositionally biased region" description="Basic and acidic residues" evidence="1">
    <location>
        <begin position="1"/>
        <end position="16"/>
    </location>
</feature>
<protein>
    <submittedName>
        <fullName evidence="2">Uncharacterized protein</fullName>
    </submittedName>
</protein>
<evidence type="ECO:0000256" key="1">
    <source>
        <dbReference type="SAM" id="MobiDB-lite"/>
    </source>
</evidence>
<evidence type="ECO:0000313" key="2">
    <source>
        <dbReference type="EMBL" id="OMO66495.1"/>
    </source>
</evidence>
<feature type="region of interest" description="Disordered" evidence="1">
    <location>
        <begin position="257"/>
        <end position="281"/>
    </location>
</feature>
<sequence length="967" mass="106173">MPFDRRKANEYLEPVKDMGFGSESKRSLNQQQSSKIVKEKVQLPRANSRLKNQGKLIAKNGSAYSFANLSGEEGQDQIRSNFIHSKSLGDCQGQPHKGKSAKEDELVRYMSNLPGYLQRVDSGESLQEKAFNVGVLDWARLEKWKYHQKHIPIISGIDGSSTGTSSSMNTNTKSSTLSSAVPKDAAVNKGKQHRLNSSSLRSSHKDGLFRGAKPSTQKDRHFQDIETASKSSLDQQKKTSKTYKSIDTTSSDVNFEKKKKKEFNQKNTSEMGNTSSNMGNHEVSLFPKEFASVSDGGAKNRVEKRQDIVADKKDLDKKNTSEADLSSSISRDYAVSLDSRKTSGAEGDKTKKKEARGSEIDLARQISPGKRKNIILLLPRSARNSFYEERQELLYGTLDQASRNSFSYDLLQKVRCGEPCSEVPHSCPLSSGIEMNPETLGVEPSSGASYGSACSNNSGSLRSEGNCSAERKTKSQDADVEALKILEEEMAELATRNSRTTSPNRRFSFSLSRMSRSFSFKEGSNVPLLSSNYVSVKSGPVRSDSSGFLDDTNREKVNGHNRTRSSPLRRMLDPLLKSRGLSSFRFTDTVQPSKQSFNPSTPRPVNSNEFLQEEKCDSSMIPALLQLTIKNGLPLFRFVVDNGSNMLATTMKSLAPSAKGGPGLNYIFSSVSEIKKKSGSWISHGNKEKNCGFIYNIIGQMKISSSNSSDFTAQDPSNQYLVRESVLFGVEQRQADQASGMFTPNTELAAVIIKMPGDGTDVELSDKDIQKKGFTECLAMDECSFNSMANASFDSTTVILPGGVHSLPNKGIPSPLIDRWKSGGLCDCGGWDVGCKLRILSNEKKRCCKVSRTCQACLNPNRLELYAQGEAQNSRPIFSLVPHKNGIYAIEFSSPITALQAFFISVTVISCQTSSDLPELTNLPDGKVMKDTMLNGSHGMENKPTIVLANVPAKYAPNPPHSPVGRV</sequence>
<comment type="caution">
    <text evidence="2">The sequence shown here is derived from an EMBL/GenBank/DDBJ whole genome shotgun (WGS) entry which is preliminary data.</text>
</comment>
<feature type="compositionally biased region" description="Basic and acidic residues" evidence="1">
    <location>
        <begin position="338"/>
        <end position="356"/>
    </location>
</feature>
<dbReference type="Pfam" id="PF12043">
    <property type="entry name" value="DUF3527"/>
    <property type="match status" value="2"/>
</dbReference>
<gene>
    <name evidence="2" type="ORF">CCACVL1_21114</name>
</gene>
<organism evidence="2 3">
    <name type="scientific">Corchorus capsularis</name>
    <name type="common">Jute</name>
    <dbReference type="NCBI Taxonomy" id="210143"/>
    <lineage>
        <taxon>Eukaryota</taxon>
        <taxon>Viridiplantae</taxon>
        <taxon>Streptophyta</taxon>
        <taxon>Embryophyta</taxon>
        <taxon>Tracheophyta</taxon>
        <taxon>Spermatophyta</taxon>
        <taxon>Magnoliopsida</taxon>
        <taxon>eudicotyledons</taxon>
        <taxon>Gunneridae</taxon>
        <taxon>Pentapetalae</taxon>
        <taxon>rosids</taxon>
        <taxon>malvids</taxon>
        <taxon>Malvales</taxon>
        <taxon>Malvaceae</taxon>
        <taxon>Grewioideae</taxon>
        <taxon>Apeibeae</taxon>
        <taxon>Corchorus</taxon>
    </lineage>
</organism>
<feature type="compositionally biased region" description="Low complexity" evidence="1">
    <location>
        <begin position="155"/>
        <end position="179"/>
    </location>
</feature>
<accession>A0A1R3H824</accession>
<dbReference type="OMA" id="NQCAFSN"/>
<feature type="region of interest" description="Disordered" evidence="1">
    <location>
        <begin position="337"/>
        <end position="356"/>
    </location>
</feature>
<dbReference type="PANTHER" id="PTHR31390">
    <property type="entry name" value="EXPRESSED PROTEIN"/>
    <property type="match status" value="1"/>
</dbReference>
<feature type="region of interest" description="Disordered" evidence="1">
    <location>
        <begin position="544"/>
        <end position="566"/>
    </location>
</feature>
<dbReference type="Gramene" id="OMO66495">
    <property type="protein sequence ID" value="OMO66495"/>
    <property type="gene ID" value="CCACVL1_21114"/>
</dbReference>
<reference evidence="2 3" key="1">
    <citation type="submission" date="2013-09" db="EMBL/GenBank/DDBJ databases">
        <title>Corchorus capsularis genome sequencing.</title>
        <authorList>
            <person name="Alam M."/>
            <person name="Haque M.S."/>
            <person name="Islam M.S."/>
            <person name="Emdad E.M."/>
            <person name="Islam M.M."/>
            <person name="Ahmed B."/>
            <person name="Halim A."/>
            <person name="Hossen Q.M.M."/>
            <person name="Hossain M.Z."/>
            <person name="Ahmed R."/>
            <person name="Khan M.M."/>
            <person name="Islam R."/>
            <person name="Rashid M.M."/>
            <person name="Khan S.A."/>
            <person name="Rahman M.S."/>
            <person name="Alam M."/>
        </authorList>
    </citation>
    <scope>NUCLEOTIDE SEQUENCE [LARGE SCALE GENOMIC DNA]</scope>
    <source>
        <strain evidence="3">cv. CVL-1</strain>
        <tissue evidence="2">Whole seedling</tissue>
    </source>
</reference>
<name>A0A1R3H824_COCAP</name>
<dbReference type="OrthoDB" id="1898655at2759"/>
<keyword evidence="3" id="KW-1185">Reference proteome</keyword>
<feature type="compositionally biased region" description="Polar residues" evidence="1">
    <location>
        <begin position="268"/>
        <end position="279"/>
    </location>
</feature>
<proteinExistence type="predicted"/>
<dbReference type="EMBL" id="AWWV01012525">
    <property type="protein sequence ID" value="OMO66495.1"/>
    <property type="molecule type" value="Genomic_DNA"/>
</dbReference>
<dbReference type="AlphaFoldDB" id="A0A1R3H824"/>
<dbReference type="STRING" id="210143.A0A1R3H824"/>
<dbReference type="Proteomes" id="UP000188268">
    <property type="component" value="Unassembled WGS sequence"/>
</dbReference>
<evidence type="ECO:0000313" key="3">
    <source>
        <dbReference type="Proteomes" id="UP000188268"/>
    </source>
</evidence>
<dbReference type="PANTHER" id="PTHR31390:SF12">
    <property type="entry name" value="PUTATIVE (DUF3527)-RELATED"/>
    <property type="match status" value="1"/>
</dbReference>
<feature type="region of interest" description="Disordered" evidence="1">
    <location>
        <begin position="155"/>
        <end position="245"/>
    </location>
</feature>
<feature type="region of interest" description="Disordered" evidence="1">
    <location>
        <begin position="1"/>
        <end position="44"/>
    </location>
</feature>